<keyword evidence="3" id="KW-1185">Reference proteome</keyword>
<feature type="region of interest" description="Disordered" evidence="1">
    <location>
        <begin position="619"/>
        <end position="645"/>
    </location>
</feature>
<evidence type="ECO:0000313" key="3">
    <source>
        <dbReference type="Proteomes" id="UP000091918"/>
    </source>
</evidence>
<feature type="compositionally biased region" description="Basic and acidic residues" evidence="1">
    <location>
        <begin position="564"/>
        <end position="579"/>
    </location>
</feature>
<dbReference type="Proteomes" id="UP000091918">
    <property type="component" value="Unassembled WGS sequence"/>
</dbReference>
<accession>A0A1B7NWW1</accession>
<proteinExistence type="predicted"/>
<feature type="region of interest" description="Disordered" evidence="1">
    <location>
        <begin position="556"/>
        <end position="585"/>
    </location>
</feature>
<gene>
    <name evidence="2" type="ORF">ACJ72_04392</name>
</gene>
<dbReference type="OrthoDB" id="5426563at2759"/>
<name>A0A1B7NWW1_9EURO</name>
<reference evidence="2 3" key="1">
    <citation type="submission" date="2015-07" db="EMBL/GenBank/DDBJ databases">
        <title>Emmonsia species relationships and genome sequence.</title>
        <authorList>
            <person name="Cuomo C.A."/>
            <person name="Schwartz I.S."/>
            <person name="Kenyon C."/>
            <person name="de Hoog G.S."/>
            <person name="Govender N.P."/>
            <person name="Botha A."/>
            <person name="Moreno L."/>
            <person name="de Vries M."/>
            <person name="Munoz J.F."/>
            <person name="Stielow J.B."/>
        </authorList>
    </citation>
    <scope>NUCLEOTIDE SEQUENCE [LARGE SCALE GENOMIC DNA]</scope>
    <source>
        <strain evidence="2 3">CBS 136260</strain>
    </source>
</reference>
<protein>
    <submittedName>
        <fullName evidence="2">Uncharacterized protein</fullName>
    </submittedName>
</protein>
<feature type="region of interest" description="Disordered" evidence="1">
    <location>
        <begin position="662"/>
        <end position="716"/>
    </location>
</feature>
<evidence type="ECO:0000313" key="2">
    <source>
        <dbReference type="EMBL" id="OAX81264.1"/>
    </source>
</evidence>
<feature type="compositionally biased region" description="Polar residues" evidence="1">
    <location>
        <begin position="625"/>
        <end position="637"/>
    </location>
</feature>
<comment type="caution">
    <text evidence="2">The sequence shown here is derived from an EMBL/GenBank/DDBJ whole genome shotgun (WGS) entry which is preliminary data.</text>
</comment>
<dbReference type="AlphaFoldDB" id="A0A1B7NWW1"/>
<feature type="compositionally biased region" description="Polar residues" evidence="1">
    <location>
        <begin position="475"/>
        <end position="490"/>
    </location>
</feature>
<sequence length="946" mass="106391">MRVQWTQVAILAATEAHCLGITAVLDGTFFFSFPYSDPESNKNKMVKDLGRLTSEARKDNNSSKYFETDLAGLRDTVATPSYRPEVFREVKPEVLEIGNRATKDKTTANILVGNRSSGAIGNGSTSYVNTTTLPPCRSRACGTKGIQLKRQRLRSSHLPGSFRKIFRMNKNVDSGMEGIKENWDFHHTSFYFFSRSFYIEFLPFADMIMGDCLVRDVKNWRIHDGAVSDSRYDAIYITVMSSVSQEANHYFPQTQNYWVNYTHAMNWTGGRLQRHSYKSHKSQAAAQKKYFAKARQKVQKRLFQRPSSSSVRSLLSQPLFRQSSCQQEPEIINRGIETEEPHSFEQLRRKLLNREDWANLSIARPLRINRFPWSDHNSANIAKRRHYRQQEMKDRISSRAQAMRTLVGNNRSPSQRESLYQEKRFETCMETSRIGKSRDHYRTEGRSRINGFSYIPYHGEGGGAGISAAVGRNSGGSSPTRLCRDSSSPVRSMDIQHRRSLQDNLTDELQPDHWSIVGSESSVPSQDMSESMLLDNEDMHIVLPQELESKNKVLPYHPRATHTNGERYEKYRGDGKNTHMPDGSRSPIIFDDLNLIRSDSSTVSLRNINTTEVAHPLVQRYIRPGSSSTGNSRTSAHGQAPDGQIGFSFRSELSFNDNYSAKEDAQSVSLEPRSYLSSQGGRESIKCDTLAQRDSQDQAQHFPRQPTNSGRSDAAPEVYVPPSRGINAINVATGTDEDPCLWTNFIFRPVTSNDSQDPNDCYLLPSPVRVEGSVLTAADRSAYPNSLTEPTDANHETVSQLEGSTKATAALNSADLSEVGSSDSSGCEVSSRNAVVDTTSEKYAHHNNISEFDETLDDTSVSKDIAIDNDDTSSKAHSVQRKDIRAADNQFTWDSRRVVLAGDAIDSLLPRFLEPDTDPSLEIIDRFGMANVHLAPWLQSYIKHSR</sequence>
<organism evidence="2 3">
    <name type="scientific">Emergomyces africanus</name>
    <dbReference type="NCBI Taxonomy" id="1955775"/>
    <lineage>
        <taxon>Eukaryota</taxon>
        <taxon>Fungi</taxon>
        <taxon>Dikarya</taxon>
        <taxon>Ascomycota</taxon>
        <taxon>Pezizomycotina</taxon>
        <taxon>Eurotiomycetes</taxon>
        <taxon>Eurotiomycetidae</taxon>
        <taxon>Onygenales</taxon>
        <taxon>Ajellomycetaceae</taxon>
        <taxon>Emergomyces</taxon>
    </lineage>
</organism>
<feature type="region of interest" description="Disordered" evidence="1">
    <location>
        <begin position="472"/>
        <end position="494"/>
    </location>
</feature>
<dbReference type="EMBL" id="LGUA01000511">
    <property type="protein sequence ID" value="OAX81264.1"/>
    <property type="molecule type" value="Genomic_DNA"/>
</dbReference>
<evidence type="ECO:0000256" key="1">
    <source>
        <dbReference type="SAM" id="MobiDB-lite"/>
    </source>
</evidence>